<dbReference type="InterPro" id="IPR001995">
    <property type="entry name" value="Peptidase_A2_cat"/>
</dbReference>
<evidence type="ECO:0000259" key="2">
    <source>
        <dbReference type="PROSITE" id="PS50175"/>
    </source>
</evidence>
<dbReference type="Pfam" id="PF13975">
    <property type="entry name" value="gag-asp_proteas"/>
    <property type="match status" value="1"/>
</dbReference>
<dbReference type="GO" id="GO:0008233">
    <property type="term" value="F:peptidase activity"/>
    <property type="evidence" value="ECO:0007669"/>
    <property type="project" value="UniProtKB-KW"/>
</dbReference>
<dbReference type="Proteomes" id="UP001203058">
    <property type="component" value="Unassembled WGS sequence"/>
</dbReference>
<dbReference type="EC" id="3.4.23.-" evidence="3"/>
<dbReference type="InterPro" id="IPR021109">
    <property type="entry name" value="Peptidase_aspartic_dom_sf"/>
</dbReference>
<keyword evidence="1 3" id="KW-0378">Hydrolase</keyword>
<evidence type="ECO:0000313" key="4">
    <source>
        <dbReference type="Proteomes" id="UP001203058"/>
    </source>
</evidence>
<dbReference type="InterPro" id="IPR011969">
    <property type="entry name" value="Clan_AA_Asp_peptidase_C"/>
</dbReference>
<sequence>MLERAALVITLVGGTAIGFLWPTHKAAPVAASSVLEVTLERNSDRHFYADASVNGQEIHFLVDTGASEIALTEDDAKKVGLTVEPDKYQLVGEGASGIVRGQYVQLKNVELNGIKMTDAKAVIVQGANISLLGQPFLENVDEIVIRKGEMVLRDDKNS</sequence>
<dbReference type="CDD" id="cd05483">
    <property type="entry name" value="retropepsin_like_bacteria"/>
    <property type="match status" value="1"/>
</dbReference>
<dbReference type="InterPro" id="IPR001969">
    <property type="entry name" value="Aspartic_peptidase_AS"/>
</dbReference>
<dbReference type="EMBL" id="JAKZHW010000001">
    <property type="protein sequence ID" value="MCH8614695.1"/>
    <property type="molecule type" value="Genomic_DNA"/>
</dbReference>
<dbReference type="RefSeq" id="WP_241445200.1">
    <property type="nucleotide sequence ID" value="NZ_JAKZHW010000001.1"/>
</dbReference>
<dbReference type="PROSITE" id="PS00141">
    <property type="entry name" value="ASP_PROTEASE"/>
    <property type="match status" value="1"/>
</dbReference>
<dbReference type="Gene3D" id="2.40.70.10">
    <property type="entry name" value="Acid Proteases"/>
    <property type="match status" value="1"/>
</dbReference>
<evidence type="ECO:0000256" key="1">
    <source>
        <dbReference type="ARBA" id="ARBA00022801"/>
    </source>
</evidence>
<dbReference type="PROSITE" id="PS50175">
    <property type="entry name" value="ASP_PROT_RETROV"/>
    <property type="match status" value="1"/>
</dbReference>
<keyword evidence="4" id="KW-1185">Reference proteome</keyword>
<comment type="caution">
    <text evidence="3">The sequence shown here is derived from an EMBL/GenBank/DDBJ whole genome shotgun (WGS) entry which is preliminary data.</text>
</comment>
<dbReference type="InterPro" id="IPR034122">
    <property type="entry name" value="Retropepsin-like_bacterial"/>
</dbReference>
<dbReference type="GO" id="GO:0006508">
    <property type="term" value="P:proteolysis"/>
    <property type="evidence" value="ECO:0007669"/>
    <property type="project" value="UniProtKB-KW"/>
</dbReference>
<protein>
    <submittedName>
        <fullName evidence="3">TIGR02281 family clan AA aspartic protease</fullName>
        <ecNumber evidence="3">3.4.23.-</ecNumber>
    </submittedName>
</protein>
<organism evidence="3 4">
    <name type="scientific">Sphingomonas telluris</name>
    <dbReference type="NCBI Taxonomy" id="2907998"/>
    <lineage>
        <taxon>Bacteria</taxon>
        <taxon>Pseudomonadati</taxon>
        <taxon>Pseudomonadota</taxon>
        <taxon>Alphaproteobacteria</taxon>
        <taxon>Sphingomonadales</taxon>
        <taxon>Sphingomonadaceae</taxon>
        <taxon>Sphingomonas</taxon>
    </lineage>
</organism>
<evidence type="ECO:0000313" key="3">
    <source>
        <dbReference type="EMBL" id="MCH8614695.1"/>
    </source>
</evidence>
<reference evidence="3 4" key="1">
    <citation type="submission" date="2022-03" db="EMBL/GenBank/DDBJ databases">
        <authorList>
            <person name="Jo J.-H."/>
            <person name="Im W.-T."/>
        </authorList>
    </citation>
    <scope>NUCLEOTIDE SEQUENCE [LARGE SCALE GENOMIC DNA]</scope>
    <source>
        <strain evidence="3 4">SM33</strain>
    </source>
</reference>
<gene>
    <name evidence="3" type="ORF">LZ016_01050</name>
</gene>
<name>A0ABS9VI95_9SPHN</name>
<feature type="domain" description="Peptidase A2" evidence="2">
    <location>
        <begin position="58"/>
        <end position="136"/>
    </location>
</feature>
<proteinExistence type="predicted"/>
<dbReference type="SUPFAM" id="SSF50630">
    <property type="entry name" value="Acid proteases"/>
    <property type="match status" value="1"/>
</dbReference>
<accession>A0ABS9VI95</accession>
<keyword evidence="3" id="KW-0645">Protease</keyword>
<dbReference type="NCBIfam" id="TIGR02281">
    <property type="entry name" value="clan_AA_DTGA"/>
    <property type="match status" value="1"/>
</dbReference>